<evidence type="ECO:0000256" key="2">
    <source>
        <dbReference type="ARBA" id="ARBA00010350"/>
    </source>
</evidence>
<gene>
    <name evidence="7" type="ORF">Spa11_15630</name>
</gene>
<evidence type="ECO:0000313" key="7">
    <source>
        <dbReference type="EMBL" id="QDV73367.1"/>
    </source>
</evidence>
<feature type="transmembrane region" description="Helical" evidence="6">
    <location>
        <begin position="163"/>
        <end position="184"/>
    </location>
</feature>
<dbReference type="PANTHER" id="PTHR23291">
    <property type="entry name" value="BAX INHIBITOR-RELATED"/>
    <property type="match status" value="1"/>
</dbReference>
<feature type="transmembrane region" description="Helical" evidence="6">
    <location>
        <begin position="133"/>
        <end position="156"/>
    </location>
</feature>
<dbReference type="EMBL" id="CP036349">
    <property type="protein sequence ID" value="QDV73367.1"/>
    <property type="molecule type" value="Genomic_DNA"/>
</dbReference>
<sequence length="251" mass="27394">MAADTLSGNPYASFGYTVAEAAPADRVTFIRRTYTHLAMAVYAFAALLWAYFQTGFADWVMLQVQAAPWLLLASFGGFMVVSWVANRWAMSETSVAKQYAGLVGYVVAQSIFILPMLWFAQDKTMQLAPGQDVNVIGAAGLVTLVMFGGLTAIVWLTGKDFSFLGYGLGIAGMGIFALIVASFFFGGLNLGIWFSVAMIVFASAYILYDTSNVMHHYRPTQHVAASLALFASVALLFWYVLRLFIALSSRD</sequence>
<reference evidence="7 8" key="1">
    <citation type="submission" date="2019-02" db="EMBL/GenBank/DDBJ databases">
        <title>Deep-cultivation of Planctomycetes and their phenomic and genomic characterization uncovers novel biology.</title>
        <authorList>
            <person name="Wiegand S."/>
            <person name="Jogler M."/>
            <person name="Boedeker C."/>
            <person name="Pinto D."/>
            <person name="Vollmers J."/>
            <person name="Rivas-Marin E."/>
            <person name="Kohn T."/>
            <person name="Peeters S.H."/>
            <person name="Heuer A."/>
            <person name="Rast P."/>
            <person name="Oberbeckmann S."/>
            <person name="Bunk B."/>
            <person name="Jeske O."/>
            <person name="Meyerdierks A."/>
            <person name="Storesund J.E."/>
            <person name="Kallscheuer N."/>
            <person name="Luecker S."/>
            <person name="Lage O.M."/>
            <person name="Pohl T."/>
            <person name="Merkel B.J."/>
            <person name="Hornburger P."/>
            <person name="Mueller R.-W."/>
            <person name="Bruemmer F."/>
            <person name="Labrenz M."/>
            <person name="Spormann A.M."/>
            <person name="Op den Camp H."/>
            <person name="Overmann J."/>
            <person name="Amann R."/>
            <person name="Jetten M.S.M."/>
            <person name="Mascher T."/>
            <person name="Medema M.H."/>
            <person name="Devos D.P."/>
            <person name="Kaster A.-K."/>
            <person name="Ovreas L."/>
            <person name="Rohde M."/>
            <person name="Galperin M.Y."/>
            <person name="Jogler C."/>
        </authorList>
    </citation>
    <scope>NUCLEOTIDE SEQUENCE [LARGE SCALE GENOMIC DNA]</scope>
    <source>
        <strain evidence="7 8">Spa11</strain>
    </source>
</reference>
<dbReference type="AlphaFoldDB" id="A0A518K6F7"/>
<accession>A0A518K6F7</accession>
<name>A0A518K6F7_9BACT</name>
<dbReference type="Proteomes" id="UP000316426">
    <property type="component" value="Chromosome"/>
</dbReference>
<dbReference type="InterPro" id="IPR006214">
    <property type="entry name" value="Bax_inhibitor_1-related"/>
</dbReference>
<dbReference type="KEGG" id="bmei:Spa11_15630"/>
<evidence type="ECO:0000256" key="1">
    <source>
        <dbReference type="ARBA" id="ARBA00004141"/>
    </source>
</evidence>
<organism evidence="7 8">
    <name type="scientific">Botrimarina mediterranea</name>
    <dbReference type="NCBI Taxonomy" id="2528022"/>
    <lineage>
        <taxon>Bacteria</taxon>
        <taxon>Pseudomonadati</taxon>
        <taxon>Planctomycetota</taxon>
        <taxon>Planctomycetia</taxon>
        <taxon>Pirellulales</taxon>
        <taxon>Lacipirellulaceae</taxon>
        <taxon>Botrimarina</taxon>
    </lineage>
</organism>
<keyword evidence="8" id="KW-1185">Reference proteome</keyword>
<feature type="transmembrane region" description="Helical" evidence="6">
    <location>
        <begin position="34"/>
        <end position="54"/>
    </location>
</feature>
<feature type="transmembrane region" description="Helical" evidence="6">
    <location>
        <begin position="66"/>
        <end position="86"/>
    </location>
</feature>
<dbReference type="PANTHER" id="PTHR23291:SF50">
    <property type="entry name" value="PROTEIN LIFEGUARD 4"/>
    <property type="match status" value="1"/>
</dbReference>
<keyword evidence="4 6" id="KW-1133">Transmembrane helix</keyword>
<keyword evidence="3 6" id="KW-0812">Transmembrane</keyword>
<dbReference type="GO" id="GO:0005886">
    <property type="term" value="C:plasma membrane"/>
    <property type="evidence" value="ECO:0007669"/>
    <property type="project" value="TreeGrafter"/>
</dbReference>
<evidence type="ECO:0000313" key="8">
    <source>
        <dbReference type="Proteomes" id="UP000316426"/>
    </source>
</evidence>
<evidence type="ECO:0000256" key="5">
    <source>
        <dbReference type="ARBA" id="ARBA00023136"/>
    </source>
</evidence>
<feature type="transmembrane region" description="Helical" evidence="6">
    <location>
        <begin position="98"/>
        <end position="121"/>
    </location>
</feature>
<keyword evidence="5 6" id="KW-0472">Membrane</keyword>
<proteinExistence type="inferred from homology"/>
<evidence type="ECO:0000256" key="6">
    <source>
        <dbReference type="RuleBase" id="RU004379"/>
    </source>
</evidence>
<protein>
    <submittedName>
        <fullName evidence="7">HflBKC-binding inner membrane protein</fullName>
    </submittedName>
</protein>
<comment type="similarity">
    <text evidence="2 6">Belongs to the BI1 family.</text>
</comment>
<feature type="transmembrane region" description="Helical" evidence="6">
    <location>
        <begin position="220"/>
        <end position="241"/>
    </location>
</feature>
<evidence type="ECO:0000256" key="4">
    <source>
        <dbReference type="ARBA" id="ARBA00022989"/>
    </source>
</evidence>
<comment type="subcellular location">
    <subcellularLocation>
        <location evidence="1">Membrane</location>
        <topology evidence="1">Multi-pass membrane protein</topology>
    </subcellularLocation>
</comment>
<evidence type="ECO:0000256" key="3">
    <source>
        <dbReference type="ARBA" id="ARBA00022692"/>
    </source>
</evidence>
<dbReference type="RefSeq" id="WP_145110202.1">
    <property type="nucleotide sequence ID" value="NZ_CP036349.1"/>
</dbReference>
<feature type="transmembrane region" description="Helical" evidence="6">
    <location>
        <begin position="190"/>
        <end position="208"/>
    </location>
</feature>
<dbReference type="Pfam" id="PF01027">
    <property type="entry name" value="Bax1-I"/>
    <property type="match status" value="1"/>
</dbReference>